<dbReference type="PROSITE" id="PS50297">
    <property type="entry name" value="ANK_REP_REGION"/>
    <property type="match status" value="3"/>
</dbReference>
<evidence type="ECO:0000313" key="3">
    <source>
        <dbReference type="RefSeq" id="XP_013419804.1"/>
    </source>
</evidence>
<feature type="repeat" description="ANK" evidence="1">
    <location>
        <begin position="114"/>
        <end position="146"/>
    </location>
</feature>
<organism evidence="2 3">
    <name type="scientific">Lingula anatina</name>
    <name type="common">Brachiopod</name>
    <name type="synonym">Lingula unguis</name>
    <dbReference type="NCBI Taxonomy" id="7574"/>
    <lineage>
        <taxon>Eukaryota</taxon>
        <taxon>Metazoa</taxon>
        <taxon>Spiralia</taxon>
        <taxon>Lophotrochozoa</taxon>
        <taxon>Brachiopoda</taxon>
        <taxon>Linguliformea</taxon>
        <taxon>Lingulata</taxon>
        <taxon>Lingulida</taxon>
        <taxon>Linguloidea</taxon>
        <taxon>Lingulidae</taxon>
        <taxon>Lingula</taxon>
    </lineage>
</organism>
<sequence length="293" mass="32138">MKYNASRMAICTLLSAIKEGDLTASKRLLERKDIIGNLANIDYLDEDCDGTALFWACSKGLLDIVETLIANGADVDSRNAWGAAPLHGAADNNHCDIVRFLIKNGAKVDLTTINGDTPCHLAAYRGYLDVVKLLVDEGCDIWKENGDGSTALEEAKNRGHYHIVKFIRDLQYSGNIPKAPERSESPSPPAVSQYATIFPPTLQCKKRLQRSFIDLRACPSYTQAEHLQNSRPNSLSVDLGTLSSLSTSPTYGHLRQRLNHGNISISEGEHFHQNVQQASAATDFVLPNGVRGF</sequence>
<dbReference type="SMART" id="SM00248">
    <property type="entry name" value="ANK"/>
    <property type="match status" value="4"/>
</dbReference>
<evidence type="ECO:0000313" key="2">
    <source>
        <dbReference type="Proteomes" id="UP000085678"/>
    </source>
</evidence>
<gene>
    <name evidence="3" type="primary">LOC106180372</name>
</gene>
<name>A0A1S3KBI7_LINAN</name>
<dbReference type="PANTHER" id="PTHR22677:SF4">
    <property type="entry name" value="USHER SYNDROME TYPE-1G PROTEIN-LIKE PROTEIN"/>
    <property type="match status" value="1"/>
</dbReference>
<keyword evidence="2" id="KW-1185">Reference proteome</keyword>
<dbReference type="InParanoid" id="A0A1S3KBI7"/>
<dbReference type="AlphaFoldDB" id="A0A1S3KBI7"/>
<dbReference type="InterPro" id="IPR036770">
    <property type="entry name" value="Ankyrin_rpt-contain_sf"/>
</dbReference>
<dbReference type="InterPro" id="IPR002110">
    <property type="entry name" value="Ankyrin_rpt"/>
</dbReference>
<dbReference type="OrthoDB" id="10071127at2759"/>
<dbReference type="PROSITE" id="PS50088">
    <property type="entry name" value="ANK_REPEAT"/>
    <property type="match status" value="3"/>
</dbReference>
<dbReference type="PANTHER" id="PTHR22677">
    <property type="entry name" value="ANKYRIN REPEAT DOMAIN-CONTAINING PROTEIN 60"/>
    <property type="match status" value="1"/>
</dbReference>
<evidence type="ECO:0000256" key="1">
    <source>
        <dbReference type="PROSITE-ProRule" id="PRU00023"/>
    </source>
</evidence>
<feature type="repeat" description="ANK" evidence="1">
    <location>
        <begin position="81"/>
        <end position="113"/>
    </location>
</feature>
<dbReference type="InterPro" id="IPR039323">
    <property type="entry name" value="ANKRD_45/46/60"/>
</dbReference>
<dbReference type="Pfam" id="PF12796">
    <property type="entry name" value="Ank_2"/>
    <property type="match status" value="1"/>
</dbReference>
<dbReference type="Pfam" id="PF00023">
    <property type="entry name" value="Ank"/>
    <property type="match status" value="1"/>
</dbReference>
<dbReference type="SUPFAM" id="SSF48403">
    <property type="entry name" value="Ankyrin repeat"/>
    <property type="match status" value="1"/>
</dbReference>
<protein>
    <submittedName>
        <fullName evidence="3">Tankyrase</fullName>
    </submittedName>
</protein>
<dbReference type="Proteomes" id="UP000085678">
    <property type="component" value="Unplaced"/>
</dbReference>
<dbReference type="GeneID" id="106180372"/>
<dbReference type="STRING" id="7574.A0A1S3KBI7"/>
<accession>A0A1S3KBI7</accession>
<dbReference type="OMA" id="YATIFPP"/>
<proteinExistence type="predicted"/>
<reference evidence="3" key="1">
    <citation type="submission" date="2025-08" db="UniProtKB">
        <authorList>
            <consortium name="RefSeq"/>
        </authorList>
    </citation>
    <scope>IDENTIFICATION</scope>
    <source>
        <tissue evidence="3">Gonads</tissue>
    </source>
</reference>
<feature type="repeat" description="ANK" evidence="1">
    <location>
        <begin position="48"/>
        <end position="80"/>
    </location>
</feature>
<keyword evidence="1" id="KW-0040">ANK repeat</keyword>
<dbReference type="RefSeq" id="XP_013419804.1">
    <property type="nucleotide sequence ID" value="XM_013564350.1"/>
</dbReference>
<dbReference type="KEGG" id="lak:106180372"/>
<dbReference type="Gene3D" id="1.25.40.20">
    <property type="entry name" value="Ankyrin repeat-containing domain"/>
    <property type="match status" value="1"/>
</dbReference>